<proteinExistence type="predicted"/>
<dbReference type="STRING" id="45065.Lgee_0725"/>
<dbReference type="AlphaFoldDB" id="A0A0W0U3W5"/>
<sequence>MYTFNSIISLIFNYLMRNLKKIHYKGYDEKKRHIIIYNRLSRSYTFLNLSEIVYDSFIISNISSASASIIGYHYGLHYNEMNMANKANFHGFSLNTKGNYDYYLLSMNRNKNVNIGSISNCFNALNVNPCEIICRKELIEQFHPIQACFIGMLAGIKTSKAG</sequence>
<dbReference type="PATRIC" id="fig|45065.4.peg.773"/>
<name>A0A0W0U3W5_9GAMM</name>
<evidence type="ECO:0000313" key="1">
    <source>
        <dbReference type="EMBL" id="KTD02396.1"/>
    </source>
</evidence>
<gene>
    <name evidence="1" type="ORF">Lgee_0725</name>
</gene>
<comment type="caution">
    <text evidence="1">The sequence shown here is derived from an EMBL/GenBank/DDBJ whole genome shotgun (WGS) entry which is preliminary data.</text>
</comment>
<evidence type="ECO:0000313" key="2">
    <source>
        <dbReference type="Proteomes" id="UP000054785"/>
    </source>
</evidence>
<keyword evidence="2" id="KW-1185">Reference proteome</keyword>
<dbReference type="Proteomes" id="UP000054785">
    <property type="component" value="Unassembled WGS sequence"/>
</dbReference>
<accession>A0A0W0U3W5</accession>
<reference evidence="1 2" key="1">
    <citation type="submission" date="2015-11" db="EMBL/GenBank/DDBJ databases">
        <title>Genomic analysis of 38 Legionella species identifies large and diverse effector repertoires.</title>
        <authorList>
            <person name="Burstein D."/>
            <person name="Amaro F."/>
            <person name="Zusman T."/>
            <person name="Lifshitz Z."/>
            <person name="Cohen O."/>
            <person name="Gilbert J.A."/>
            <person name="Pupko T."/>
            <person name="Shuman H.A."/>
            <person name="Segal G."/>
        </authorList>
    </citation>
    <scope>NUCLEOTIDE SEQUENCE [LARGE SCALE GENOMIC DNA]</scope>
    <source>
        <strain evidence="1 2">ATCC 49504</strain>
    </source>
</reference>
<dbReference type="EMBL" id="LNYC01000020">
    <property type="protein sequence ID" value="KTD02396.1"/>
    <property type="molecule type" value="Genomic_DNA"/>
</dbReference>
<organism evidence="1 2">
    <name type="scientific">Legionella geestiana</name>
    <dbReference type="NCBI Taxonomy" id="45065"/>
    <lineage>
        <taxon>Bacteria</taxon>
        <taxon>Pseudomonadati</taxon>
        <taxon>Pseudomonadota</taxon>
        <taxon>Gammaproteobacteria</taxon>
        <taxon>Legionellales</taxon>
        <taxon>Legionellaceae</taxon>
        <taxon>Legionella</taxon>
    </lineage>
</organism>
<protein>
    <submittedName>
        <fullName evidence="1">Uncharacterized protein</fullName>
    </submittedName>
</protein>